<dbReference type="VEuPathDB" id="VectorBase:AALB014589"/>
<sequence>TVLCFFFFLSLPSFAFRLVYTANASESRRQGCQAVIQRRDRQTSNPKRRTPTSSRGTFPFLRAFIHTRDRPLTHQTYIFSYKITGSMQLQKPQGTLHRRKSNASGQMLYYLLWFGWKCVGWVK</sequence>
<proteinExistence type="predicted"/>
<dbReference type="Proteomes" id="UP000069272">
    <property type="component" value="Chromosome X"/>
</dbReference>
<keyword evidence="2" id="KW-1185">Reference proteome</keyword>
<dbReference type="EnsemblMetazoa" id="AALB014589-RA">
    <property type="protein sequence ID" value="AALB014589-PA"/>
    <property type="gene ID" value="AALB014589"/>
</dbReference>
<reference evidence="1 2" key="1">
    <citation type="journal article" date="2017" name="G3 (Bethesda)">
        <title>The Physical Genome Mapping of Anopheles albimanus Corrected Scaffold Misassemblies and Identified Interarm Rearrangements in Genus Anopheles.</title>
        <authorList>
            <person name="Artemov G.N."/>
            <person name="Peery A.N."/>
            <person name="Jiang X."/>
            <person name="Tu Z."/>
            <person name="Stegniy V.N."/>
            <person name="Sharakhova M.V."/>
            <person name="Sharakhov I.V."/>
        </authorList>
    </citation>
    <scope>NUCLEOTIDE SEQUENCE [LARGE SCALE GENOMIC DNA]</scope>
    <source>
        <strain evidence="1 2">ALBI9_A</strain>
    </source>
</reference>
<organism evidence="1 2">
    <name type="scientific">Anopheles albimanus</name>
    <name type="common">New world malaria mosquito</name>
    <dbReference type="NCBI Taxonomy" id="7167"/>
    <lineage>
        <taxon>Eukaryota</taxon>
        <taxon>Metazoa</taxon>
        <taxon>Ecdysozoa</taxon>
        <taxon>Arthropoda</taxon>
        <taxon>Hexapoda</taxon>
        <taxon>Insecta</taxon>
        <taxon>Pterygota</taxon>
        <taxon>Neoptera</taxon>
        <taxon>Endopterygota</taxon>
        <taxon>Diptera</taxon>
        <taxon>Nematocera</taxon>
        <taxon>Culicoidea</taxon>
        <taxon>Culicidae</taxon>
        <taxon>Anophelinae</taxon>
        <taxon>Anopheles</taxon>
    </lineage>
</organism>
<name>A0A182FY91_ANOAL</name>
<evidence type="ECO:0000313" key="1">
    <source>
        <dbReference type="EnsemblMetazoa" id="AALB014589-PA"/>
    </source>
</evidence>
<dbReference type="AlphaFoldDB" id="A0A182FY91"/>
<protein>
    <submittedName>
        <fullName evidence="1">Uncharacterized protein</fullName>
    </submittedName>
</protein>
<evidence type="ECO:0000313" key="2">
    <source>
        <dbReference type="Proteomes" id="UP000069272"/>
    </source>
</evidence>
<accession>A0A182FY91</accession>
<reference evidence="1" key="2">
    <citation type="submission" date="2022-08" db="UniProtKB">
        <authorList>
            <consortium name="EnsemblMetazoa"/>
        </authorList>
    </citation>
    <scope>IDENTIFICATION</scope>
    <source>
        <strain evidence="1">STECLA/ALBI9_A</strain>
    </source>
</reference>